<organism evidence="2">
    <name type="scientific">Tolypothrix bouteillei VB521301</name>
    <dbReference type="NCBI Taxonomy" id="1479485"/>
    <lineage>
        <taxon>Bacteria</taxon>
        <taxon>Bacillati</taxon>
        <taxon>Cyanobacteriota</taxon>
        <taxon>Cyanophyceae</taxon>
        <taxon>Nostocales</taxon>
        <taxon>Tolypothrichaceae</taxon>
        <taxon>Tolypothrix</taxon>
    </lineage>
</organism>
<dbReference type="EMBL" id="JHEG02000046">
    <property type="protein sequence ID" value="KIE11616.1"/>
    <property type="molecule type" value="Genomic_DNA"/>
</dbReference>
<proteinExistence type="predicted"/>
<feature type="coiled-coil region" evidence="1">
    <location>
        <begin position="117"/>
        <end position="144"/>
    </location>
</feature>
<gene>
    <name evidence="2" type="ORF">DA73_0214950</name>
</gene>
<name>A0A0C1NFM6_9CYAN</name>
<reference evidence="2" key="1">
    <citation type="journal article" date="2015" name="Genome Announc.">
        <title>Draft Genome Sequence of Tolypothrix boutellei Strain VB521301.</title>
        <authorList>
            <person name="Chandrababunaidu M.M."/>
            <person name="Singh D."/>
            <person name="Sen D."/>
            <person name="Bhan S."/>
            <person name="Das S."/>
            <person name="Gupta A."/>
            <person name="Adhikary S.P."/>
            <person name="Tripathy S."/>
        </authorList>
    </citation>
    <scope>NUCLEOTIDE SEQUENCE</scope>
    <source>
        <strain evidence="2">VB521301</strain>
    </source>
</reference>
<dbReference type="AlphaFoldDB" id="A0A0C1NFM6"/>
<protein>
    <submittedName>
        <fullName evidence="2">Uncharacterized protein</fullName>
    </submittedName>
</protein>
<accession>A0A0C1NFM6</accession>
<keyword evidence="1" id="KW-0175">Coiled coil</keyword>
<evidence type="ECO:0000313" key="2">
    <source>
        <dbReference type="EMBL" id="KIE11616.1"/>
    </source>
</evidence>
<comment type="caution">
    <text evidence="2">The sequence shown here is derived from an EMBL/GenBank/DDBJ whole genome shotgun (WGS) entry which is preliminary data.</text>
</comment>
<dbReference type="OrthoDB" id="501744at2"/>
<dbReference type="STRING" id="1479485.DA73_0214950"/>
<sequence length="537" mass="61444">MYKRQILHHKSKLDCNKELQAKFKVNKRWANSIYTEVQGIISNIDENRANHIKIIQGQIKSIKSALKKCEKPIKDFAKTEQKQKSSCAKKCKRFSDKNLKIKKACHLWARERQTTQLQDAKLGLHQKKRRLNLLENQLKHLTNTKPSYTLPENSAFVLVGSKDESSGNQSAQFDYVESSDKFVLSIRTPYALEERLGEQYIRIDGLNFQHGKHELIEAISPRCYQVKTKDKTLKWEVGYSAVTLRFYRKNDCWYVAATTDITLPEITSEYLAGYVGIDLNADSVGWAVCNAQGNLLEFGDRKIDLHSRSSHQREAILSDAATFIALKAKQYNLPIASEKLDFSGKKAQLREKGNKYARMLSSFAYSQWNDALDNACQKHGIYHRKVNPAYSSLIGLTKFMSMYGMNSASAAAFVIARRGRRFSERLPQHHLLPSKSAYPTRKHVWSHWSKVAGCVKGTPRHKYFTARLNRIRKVTPFCQLACLVSQHRQKGNPIQLELFEVGATPTGIGTVSVAVPPRRRQDKRRLPTFTQICLDFN</sequence>
<evidence type="ECO:0000256" key="1">
    <source>
        <dbReference type="SAM" id="Coils"/>
    </source>
</evidence>